<dbReference type="InterPro" id="IPR013187">
    <property type="entry name" value="F-box-assoc_dom_typ3"/>
</dbReference>
<dbReference type="PANTHER" id="PTHR31672">
    <property type="entry name" value="BNACNNG10540D PROTEIN"/>
    <property type="match status" value="1"/>
</dbReference>
<dbReference type="AlphaFoldDB" id="A0A445BH62"/>
<protein>
    <submittedName>
        <fullName evidence="4">Uncharacterized protein</fullName>
    </submittedName>
</protein>
<evidence type="ECO:0000313" key="5">
    <source>
        <dbReference type="Proteomes" id="UP000289738"/>
    </source>
</evidence>
<gene>
    <name evidence="4" type="ORF">Ahy_A09g042949</name>
</gene>
<reference evidence="4 5" key="1">
    <citation type="submission" date="2019-01" db="EMBL/GenBank/DDBJ databases">
        <title>Sequencing of cultivated peanut Arachis hypogaea provides insights into genome evolution and oil improvement.</title>
        <authorList>
            <person name="Chen X."/>
        </authorList>
    </citation>
    <scope>NUCLEOTIDE SEQUENCE [LARGE SCALE GENOMIC DNA]</scope>
    <source>
        <strain evidence="5">cv. Fuhuasheng</strain>
        <tissue evidence="4">Leaves</tissue>
    </source>
</reference>
<evidence type="ECO:0000259" key="3">
    <source>
        <dbReference type="Pfam" id="PF08268"/>
    </source>
</evidence>
<dbReference type="Pfam" id="PF08268">
    <property type="entry name" value="FBA_3"/>
    <property type="match status" value="1"/>
</dbReference>
<dbReference type="Proteomes" id="UP000289738">
    <property type="component" value="Chromosome A09"/>
</dbReference>
<sequence>MSHNTELISSSAKAIERHVALLTKILVRLPLRDVMAFKRVSKRWLSLISDPYFSQCRTTVQGTRFSSLILDPNFINLQHRELTLFYFNKKILIPCRRRLIFCPKLPDNYSYILQSCNGLMYVRKFSDRFIYNPSTGDKKLLPSPFPWFDKSPFVEYSLAFDPLRFLGYKLICIFHGKSLKEDCHHTMVYSSESGAWNPYRSSFSAPTDMGFAYDFYFQDLVYWIGSKSKSTLHFDLKEEYVKVDLPPLPPGPQDLNVGGHVYLTSLELNSKEAYNGYGYILAPARGYMNLVGFDFEFCIPVFRLKEDDYSSSRKPIGRLSTKRNDGSTDNSDPHRMKMKYETIVCKYYLEPGHNKKSSKKRKDTMIGGSGASQEHVAMRDEDAN</sequence>
<keyword evidence="5" id="KW-1185">Reference proteome</keyword>
<feature type="region of interest" description="Disordered" evidence="1">
    <location>
        <begin position="311"/>
        <end position="334"/>
    </location>
</feature>
<feature type="domain" description="F-box" evidence="2">
    <location>
        <begin position="21"/>
        <end position="53"/>
    </location>
</feature>
<dbReference type="InterPro" id="IPR050796">
    <property type="entry name" value="SCF_F-box_component"/>
</dbReference>
<dbReference type="InterPro" id="IPR036047">
    <property type="entry name" value="F-box-like_dom_sf"/>
</dbReference>
<dbReference type="EMBL" id="SDMP01000009">
    <property type="protein sequence ID" value="RYR38013.1"/>
    <property type="molecule type" value="Genomic_DNA"/>
</dbReference>
<dbReference type="PANTHER" id="PTHR31672:SF13">
    <property type="entry name" value="F-BOX PROTEIN CPR30-LIKE"/>
    <property type="match status" value="1"/>
</dbReference>
<dbReference type="Gene3D" id="1.20.1280.50">
    <property type="match status" value="1"/>
</dbReference>
<dbReference type="InterPro" id="IPR017451">
    <property type="entry name" value="F-box-assoc_interact_dom"/>
</dbReference>
<feature type="domain" description="F-box associated beta-propeller type 3" evidence="3">
    <location>
        <begin position="106"/>
        <end position="204"/>
    </location>
</feature>
<evidence type="ECO:0000259" key="2">
    <source>
        <dbReference type="Pfam" id="PF00646"/>
    </source>
</evidence>
<dbReference type="Pfam" id="PF00646">
    <property type="entry name" value="F-box"/>
    <property type="match status" value="1"/>
</dbReference>
<evidence type="ECO:0000256" key="1">
    <source>
        <dbReference type="SAM" id="MobiDB-lite"/>
    </source>
</evidence>
<comment type="caution">
    <text evidence="4">The sequence shown here is derived from an EMBL/GenBank/DDBJ whole genome shotgun (WGS) entry which is preliminary data.</text>
</comment>
<dbReference type="NCBIfam" id="TIGR01640">
    <property type="entry name" value="F_box_assoc_1"/>
    <property type="match status" value="1"/>
</dbReference>
<organism evidence="4 5">
    <name type="scientific">Arachis hypogaea</name>
    <name type="common">Peanut</name>
    <dbReference type="NCBI Taxonomy" id="3818"/>
    <lineage>
        <taxon>Eukaryota</taxon>
        <taxon>Viridiplantae</taxon>
        <taxon>Streptophyta</taxon>
        <taxon>Embryophyta</taxon>
        <taxon>Tracheophyta</taxon>
        <taxon>Spermatophyta</taxon>
        <taxon>Magnoliopsida</taxon>
        <taxon>eudicotyledons</taxon>
        <taxon>Gunneridae</taxon>
        <taxon>Pentapetalae</taxon>
        <taxon>rosids</taxon>
        <taxon>fabids</taxon>
        <taxon>Fabales</taxon>
        <taxon>Fabaceae</taxon>
        <taxon>Papilionoideae</taxon>
        <taxon>50 kb inversion clade</taxon>
        <taxon>dalbergioids sensu lato</taxon>
        <taxon>Dalbergieae</taxon>
        <taxon>Pterocarpus clade</taxon>
        <taxon>Arachis</taxon>
    </lineage>
</organism>
<evidence type="ECO:0000313" key="4">
    <source>
        <dbReference type="EMBL" id="RYR38013.1"/>
    </source>
</evidence>
<feature type="region of interest" description="Disordered" evidence="1">
    <location>
        <begin position="353"/>
        <end position="384"/>
    </location>
</feature>
<dbReference type="STRING" id="3818.A0A445BH62"/>
<proteinExistence type="predicted"/>
<dbReference type="InterPro" id="IPR001810">
    <property type="entry name" value="F-box_dom"/>
</dbReference>
<dbReference type="SUPFAM" id="SSF81383">
    <property type="entry name" value="F-box domain"/>
    <property type="match status" value="1"/>
</dbReference>
<feature type="compositionally biased region" description="Basic and acidic residues" evidence="1">
    <location>
        <begin position="322"/>
        <end position="334"/>
    </location>
</feature>
<name>A0A445BH62_ARAHY</name>
<accession>A0A445BH62</accession>